<dbReference type="InterPro" id="IPR037682">
    <property type="entry name" value="TonB_C"/>
</dbReference>
<protein>
    <recommendedName>
        <fullName evidence="3">Protein TonB</fullName>
    </recommendedName>
</protein>
<evidence type="ECO:0000256" key="5">
    <source>
        <dbReference type="ARBA" id="ARBA00022475"/>
    </source>
</evidence>
<keyword evidence="5" id="KW-1003">Cell membrane</keyword>
<dbReference type="Gene3D" id="3.30.1150.10">
    <property type="match status" value="1"/>
</dbReference>
<dbReference type="PANTHER" id="PTHR33446:SF8">
    <property type="entry name" value="PROTEIN TONB"/>
    <property type="match status" value="1"/>
</dbReference>
<feature type="region of interest" description="Disordered" evidence="13">
    <location>
        <begin position="47"/>
        <end position="94"/>
    </location>
</feature>
<feature type="domain" description="TonB C-terminal" evidence="14">
    <location>
        <begin position="129"/>
        <end position="225"/>
    </location>
</feature>
<dbReference type="RefSeq" id="WP_143012052.1">
    <property type="nucleotide sequence ID" value="NZ_FNAQ01000001.1"/>
</dbReference>
<dbReference type="Pfam" id="PF03544">
    <property type="entry name" value="TonB_C"/>
    <property type="match status" value="1"/>
</dbReference>
<comment type="similarity">
    <text evidence="2">Belongs to the TonB family.</text>
</comment>
<dbReference type="GO" id="GO:0031992">
    <property type="term" value="F:energy transducer activity"/>
    <property type="evidence" value="ECO:0007669"/>
    <property type="project" value="InterPro"/>
</dbReference>
<accession>A0A1G6X6F7</accession>
<keyword evidence="7" id="KW-0812">Transmembrane</keyword>
<dbReference type="PROSITE" id="PS52015">
    <property type="entry name" value="TONB_CTD"/>
    <property type="match status" value="1"/>
</dbReference>
<dbReference type="NCBIfam" id="TIGR01352">
    <property type="entry name" value="tonB_Cterm"/>
    <property type="match status" value="1"/>
</dbReference>
<feature type="compositionally biased region" description="Low complexity" evidence="13">
    <location>
        <begin position="83"/>
        <end position="94"/>
    </location>
</feature>
<dbReference type="GO" id="GO:0015031">
    <property type="term" value="P:protein transport"/>
    <property type="evidence" value="ECO:0007669"/>
    <property type="project" value="UniProtKB-KW"/>
</dbReference>
<dbReference type="GO" id="GO:0098797">
    <property type="term" value="C:plasma membrane protein complex"/>
    <property type="evidence" value="ECO:0007669"/>
    <property type="project" value="TreeGrafter"/>
</dbReference>
<evidence type="ECO:0000256" key="2">
    <source>
        <dbReference type="ARBA" id="ARBA00006555"/>
    </source>
</evidence>
<evidence type="ECO:0000256" key="7">
    <source>
        <dbReference type="ARBA" id="ARBA00022692"/>
    </source>
</evidence>
<proteinExistence type="inferred from homology"/>
<evidence type="ECO:0000256" key="12">
    <source>
        <dbReference type="ARBA" id="ARBA00025849"/>
    </source>
</evidence>
<dbReference type="InterPro" id="IPR051045">
    <property type="entry name" value="TonB-dependent_transducer"/>
</dbReference>
<evidence type="ECO:0000256" key="6">
    <source>
        <dbReference type="ARBA" id="ARBA00022519"/>
    </source>
</evidence>
<evidence type="ECO:0000256" key="13">
    <source>
        <dbReference type="SAM" id="MobiDB-lite"/>
    </source>
</evidence>
<dbReference type="GO" id="GO:0030288">
    <property type="term" value="C:outer membrane-bounded periplasmic space"/>
    <property type="evidence" value="ECO:0007669"/>
    <property type="project" value="InterPro"/>
</dbReference>
<dbReference type="InterPro" id="IPR003538">
    <property type="entry name" value="TonB"/>
</dbReference>
<reference evidence="16" key="1">
    <citation type="submission" date="2016-10" db="EMBL/GenBank/DDBJ databases">
        <authorList>
            <person name="Varghese N."/>
            <person name="Submissions S."/>
        </authorList>
    </citation>
    <scope>NUCLEOTIDE SEQUENCE [LARGE SCALE GENOMIC DNA]</scope>
    <source>
        <strain evidence="16">DSM 8987</strain>
    </source>
</reference>
<dbReference type="PANTHER" id="PTHR33446">
    <property type="entry name" value="PROTEIN TONB-RELATED"/>
    <property type="match status" value="1"/>
</dbReference>
<feature type="compositionally biased region" description="Pro residues" evidence="13">
    <location>
        <begin position="63"/>
        <end position="82"/>
    </location>
</feature>
<dbReference type="STRING" id="57664.SAMN05661003_101131"/>
<keyword evidence="11" id="KW-0472">Membrane</keyword>
<evidence type="ECO:0000256" key="1">
    <source>
        <dbReference type="ARBA" id="ARBA00004383"/>
    </source>
</evidence>
<evidence type="ECO:0000256" key="9">
    <source>
        <dbReference type="ARBA" id="ARBA00022927"/>
    </source>
</evidence>
<dbReference type="AlphaFoldDB" id="A0A1G6X6F7"/>
<comment type="subcellular location">
    <subcellularLocation>
        <location evidence="1">Cell inner membrane</location>
        <topology evidence="1">Single-pass membrane protein</topology>
        <orientation evidence="1">Periplasmic side</orientation>
    </subcellularLocation>
</comment>
<dbReference type="SUPFAM" id="SSF74653">
    <property type="entry name" value="TolA/TonB C-terminal domain"/>
    <property type="match status" value="1"/>
</dbReference>
<evidence type="ECO:0000256" key="10">
    <source>
        <dbReference type="ARBA" id="ARBA00022989"/>
    </source>
</evidence>
<evidence type="ECO:0000256" key="4">
    <source>
        <dbReference type="ARBA" id="ARBA00022448"/>
    </source>
</evidence>
<evidence type="ECO:0000256" key="8">
    <source>
        <dbReference type="ARBA" id="ARBA00022737"/>
    </source>
</evidence>
<keyword evidence="16" id="KW-1185">Reference proteome</keyword>
<keyword evidence="6" id="KW-0997">Cell inner membrane</keyword>
<keyword evidence="10" id="KW-1133">Transmembrane helix</keyword>
<keyword evidence="4" id="KW-0813">Transport</keyword>
<evidence type="ECO:0000259" key="14">
    <source>
        <dbReference type="PROSITE" id="PS52015"/>
    </source>
</evidence>
<keyword evidence="9" id="KW-0653">Protein transport</keyword>
<sequence>MRSDRHLLLALLLALLVNGGLFVLLPQLVQEKPTRPQQLRRQAVALTRLPPPVEPLQAEETPPEAPRPPEVKPLPLPTPLPLPGLVRQPPQPQLQPLQPQLVPALVSLPLPPVALPAVAAPDRPFAESEVDQPPQIRFRPEPGYPWQARRQRIEGQVEVELVVDRDGCVEQARVIAAEPAELFDAAVLAVVRQWRFQPAQLQGQPVASRLRQVVVFRLDEEGGGRGGWR</sequence>
<evidence type="ECO:0000313" key="16">
    <source>
        <dbReference type="Proteomes" id="UP000243205"/>
    </source>
</evidence>
<dbReference type="OrthoDB" id="9810145at2"/>
<evidence type="ECO:0000313" key="15">
    <source>
        <dbReference type="EMBL" id="SDD72925.1"/>
    </source>
</evidence>
<evidence type="ECO:0000256" key="3">
    <source>
        <dbReference type="ARBA" id="ARBA00022362"/>
    </source>
</evidence>
<dbReference type="EMBL" id="FNAQ01000001">
    <property type="protein sequence ID" value="SDD72925.1"/>
    <property type="molecule type" value="Genomic_DNA"/>
</dbReference>
<dbReference type="GO" id="GO:0015891">
    <property type="term" value="P:siderophore transport"/>
    <property type="evidence" value="ECO:0007669"/>
    <property type="project" value="InterPro"/>
</dbReference>
<dbReference type="GO" id="GO:0055085">
    <property type="term" value="P:transmembrane transport"/>
    <property type="evidence" value="ECO:0007669"/>
    <property type="project" value="InterPro"/>
</dbReference>
<name>A0A1G6X6F7_9BACT</name>
<gene>
    <name evidence="15" type="ORF">SAMN05661003_101131</name>
</gene>
<dbReference type="InterPro" id="IPR006260">
    <property type="entry name" value="TonB/TolA_C"/>
</dbReference>
<keyword evidence="8" id="KW-0677">Repeat</keyword>
<comment type="subunit">
    <text evidence="12">Homodimer. Forms a complex with the accessory proteins ExbB and ExbD.</text>
</comment>
<evidence type="ECO:0000256" key="11">
    <source>
        <dbReference type="ARBA" id="ARBA00023136"/>
    </source>
</evidence>
<dbReference type="PRINTS" id="PR01374">
    <property type="entry name" value="TONBPROTEIN"/>
</dbReference>
<dbReference type="Proteomes" id="UP000243205">
    <property type="component" value="Unassembled WGS sequence"/>
</dbReference>
<organism evidence="15 16">
    <name type="scientific">Desulfuromonas thiophila</name>
    <dbReference type="NCBI Taxonomy" id="57664"/>
    <lineage>
        <taxon>Bacteria</taxon>
        <taxon>Pseudomonadati</taxon>
        <taxon>Thermodesulfobacteriota</taxon>
        <taxon>Desulfuromonadia</taxon>
        <taxon>Desulfuromonadales</taxon>
        <taxon>Desulfuromonadaceae</taxon>
        <taxon>Desulfuromonas</taxon>
    </lineage>
</organism>